<comment type="caution">
    <text evidence="2">The sequence shown here is derived from an EMBL/GenBank/DDBJ whole genome shotgun (WGS) entry which is preliminary data.</text>
</comment>
<reference evidence="2" key="1">
    <citation type="journal article" date="2015" name="Nature">
        <title>Complex archaea that bridge the gap between prokaryotes and eukaryotes.</title>
        <authorList>
            <person name="Spang A."/>
            <person name="Saw J.H."/>
            <person name="Jorgensen S.L."/>
            <person name="Zaremba-Niedzwiedzka K."/>
            <person name="Martijn J."/>
            <person name="Lind A.E."/>
            <person name="van Eijk R."/>
            <person name="Schleper C."/>
            <person name="Guy L."/>
            <person name="Ettema T.J."/>
        </authorList>
    </citation>
    <scope>NUCLEOTIDE SEQUENCE</scope>
</reference>
<dbReference type="AlphaFoldDB" id="A0A0F9LXD0"/>
<accession>A0A0F9LXD0</accession>
<evidence type="ECO:0000313" key="2">
    <source>
        <dbReference type="EMBL" id="KKM98038.1"/>
    </source>
</evidence>
<keyword evidence="1" id="KW-0472">Membrane</keyword>
<feature type="transmembrane region" description="Helical" evidence="1">
    <location>
        <begin position="37"/>
        <end position="59"/>
    </location>
</feature>
<name>A0A0F9LXD0_9ZZZZ</name>
<proteinExistence type="predicted"/>
<dbReference type="Gene3D" id="3.40.50.300">
    <property type="entry name" value="P-loop containing nucleotide triphosphate hydrolases"/>
    <property type="match status" value="1"/>
</dbReference>
<gene>
    <name evidence="2" type="ORF">LCGC14_1161980</name>
</gene>
<sequence length="462" mass="49736">MPDTKPKPSTALLTILGLLVILGLLIAWEAMNHYAKAIAAVYATAAILAAAALLSLLLVRVAYGMRRSRRDHTLDEAKVKARHMTIATETSLAQAEAMSRARQLSAAARKAEREAELTTIIAKRDEQVLISDDNPRRKFTAAHLQLSGQVNGVQITATPEQIAAWSAFHNPRSQAAAAVFQEQPTPPAELPPIIPALVNRQRILIVGASDAGKTTLLRWLIEARGKCLVIDPQGSPGKWGAATMLGEGLNYPLIASTLDKLAGEMKRRHEEIGTGEILEGQHEHLTIIIDDLRGIIMNCKGIGLVLAHLLTDGRSTGLNLVIGTHSKYVKPLGLEGEGDLRKGFVIVELNGGNGEQWSASLEFNADGNKIPHRSPGPHPNIEAAKLKAQAAETIETDLEAILQDMPEPEPEPTSNGFDPDQAAAIREMAANGISKPDIARELGYDNYGGSIFYQIKQALQGA</sequence>
<evidence type="ECO:0000256" key="1">
    <source>
        <dbReference type="SAM" id="Phobius"/>
    </source>
</evidence>
<feature type="transmembrane region" description="Helical" evidence="1">
    <location>
        <begin position="12"/>
        <end position="31"/>
    </location>
</feature>
<dbReference type="EMBL" id="LAZR01005675">
    <property type="protein sequence ID" value="KKM98038.1"/>
    <property type="molecule type" value="Genomic_DNA"/>
</dbReference>
<keyword evidence="1" id="KW-1133">Transmembrane helix</keyword>
<dbReference type="SUPFAM" id="SSF52540">
    <property type="entry name" value="P-loop containing nucleoside triphosphate hydrolases"/>
    <property type="match status" value="1"/>
</dbReference>
<keyword evidence="1" id="KW-0812">Transmembrane</keyword>
<organism evidence="2">
    <name type="scientific">marine sediment metagenome</name>
    <dbReference type="NCBI Taxonomy" id="412755"/>
    <lineage>
        <taxon>unclassified sequences</taxon>
        <taxon>metagenomes</taxon>
        <taxon>ecological metagenomes</taxon>
    </lineage>
</organism>
<protein>
    <submittedName>
        <fullName evidence="2">Uncharacterized protein</fullName>
    </submittedName>
</protein>
<dbReference type="InterPro" id="IPR027417">
    <property type="entry name" value="P-loop_NTPase"/>
</dbReference>